<reference evidence="2" key="1">
    <citation type="submission" date="2018-05" db="EMBL/GenBank/DDBJ databases">
        <authorList>
            <person name="Lu D."/>
        </authorList>
    </citation>
    <scope>NUCLEOTIDE SEQUENCE [LARGE SCALE GENOMIC DNA]</scope>
    <source>
        <strain evidence="2">F01</strain>
    </source>
</reference>
<dbReference type="CDD" id="cd07821">
    <property type="entry name" value="PYR_PYL_RCAR_like"/>
    <property type="match status" value="1"/>
</dbReference>
<dbReference type="EMBL" id="QFWX01000006">
    <property type="protein sequence ID" value="PXX89527.1"/>
    <property type="molecule type" value="Genomic_DNA"/>
</dbReference>
<keyword evidence="2" id="KW-1185">Reference proteome</keyword>
<reference evidence="1 2" key="2">
    <citation type="submission" date="2018-06" db="EMBL/GenBank/DDBJ databases">
        <title>Marinobactersediminissp. nov, a moderately halophilic bacterium isolated from marine solar saltern.</title>
        <authorList>
            <person name="Zhang Y."/>
        </authorList>
    </citation>
    <scope>NUCLEOTIDE SEQUENCE [LARGE SCALE GENOMIC DNA]</scope>
    <source>
        <strain evidence="1 2">F01</strain>
    </source>
</reference>
<dbReference type="Gene3D" id="3.30.530.20">
    <property type="match status" value="1"/>
</dbReference>
<dbReference type="OrthoDB" id="4459835at2"/>
<sequence>MFRIHVERVLGKDVGTVFEAIADHARYDRFPGVSKSLLVEKGKDEKNGTGALRVIGAGRLELTERITQFERPNRMHYRIEESSPFAVKHTKGEIVLKPEGEQTRVTWISEGHVQVPLPLPLLGRMMDRLAERSFSKAFSSLLKAIERL</sequence>
<dbReference type="InterPro" id="IPR023393">
    <property type="entry name" value="START-like_dom_sf"/>
</dbReference>
<dbReference type="Pfam" id="PF10604">
    <property type="entry name" value="Polyketide_cyc2"/>
    <property type="match status" value="1"/>
</dbReference>
<protein>
    <submittedName>
        <fullName evidence="1">SRPBCC family protein</fullName>
    </submittedName>
</protein>
<evidence type="ECO:0000313" key="2">
    <source>
        <dbReference type="Proteomes" id="UP000253987"/>
    </source>
</evidence>
<proteinExistence type="predicted"/>
<dbReference type="AlphaFoldDB" id="A0A2V3ZH97"/>
<evidence type="ECO:0000313" key="1">
    <source>
        <dbReference type="EMBL" id="PXX89527.1"/>
    </source>
</evidence>
<gene>
    <name evidence="1" type="ORF">DIT71_13410</name>
</gene>
<dbReference type="RefSeq" id="WP_114613742.1">
    <property type="nucleotide sequence ID" value="NZ_QFWX01000006.1"/>
</dbReference>
<dbReference type="InterPro" id="IPR019587">
    <property type="entry name" value="Polyketide_cyclase/dehydratase"/>
</dbReference>
<name>A0A2V3ZH97_9GAMM</name>
<dbReference type="Proteomes" id="UP000253987">
    <property type="component" value="Unassembled WGS sequence"/>
</dbReference>
<comment type="caution">
    <text evidence="1">The sequence shown here is derived from an EMBL/GenBank/DDBJ whole genome shotgun (WGS) entry which is preliminary data.</text>
</comment>
<accession>A0A2V3ZH97</accession>
<organism evidence="1 2">
    <name type="scientific">Marinobacter vulgaris</name>
    <dbReference type="NCBI Taxonomy" id="1928331"/>
    <lineage>
        <taxon>Bacteria</taxon>
        <taxon>Pseudomonadati</taxon>
        <taxon>Pseudomonadota</taxon>
        <taxon>Gammaproteobacteria</taxon>
        <taxon>Pseudomonadales</taxon>
        <taxon>Marinobacteraceae</taxon>
        <taxon>Marinobacter</taxon>
    </lineage>
</organism>
<dbReference type="SUPFAM" id="SSF55961">
    <property type="entry name" value="Bet v1-like"/>
    <property type="match status" value="1"/>
</dbReference>